<comment type="caution">
    <text evidence="2">The sequence shown here is derived from an EMBL/GenBank/DDBJ whole genome shotgun (WGS) entry which is preliminary data.</text>
</comment>
<dbReference type="InterPro" id="IPR015943">
    <property type="entry name" value="WD40/YVTN_repeat-like_dom_sf"/>
</dbReference>
<feature type="domain" description="Pyrrolo-quinoline quinone repeat" evidence="1">
    <location>
        <begin position="52"/>
        <end position="230"/>
    </location>
</feature>
<name>A0A0F9EWJ6_9ZZZZ</name>
<evidence type="ECO:0000259" key="1">
    <source>
        <dbReference type="Pfam" id="PF13360"/>
    </source>
</evidence>
<dbReference type="PANTHER" id="PTHR34512:SF30">
    <property type="entry name" value="OUTER MEMBRANE PROTEIN ASSEMBLY FACTOR BAMB"/>
    <property type="match status" value="1"/>
</dbReference>
<dbReference type="Pfam" id="PF13360">
    <property type="entry name" value="PQQ_2"/>
    <property type="match status" value="1"/>
</dbReference>
<dbReference type="Gene3D" id="2.130.10.10">
    <property type="entry name" value="YVTN repeat-like/Quinoprotein amine dehydrogenase"/>
    <property type="match status" value="1"/>
</dbReference>
<dbReference type="AlphaFoldDB" id="A0A0F9EWJ6"/>
<organism evidence="2">
    <name type="scientific">marine sediment metagenome</name>
    <dbReference type="NCBI Taxonomy" id="412755"/>
    <lineage>
        <taxon>unclassified sequences</taxon>
        <taxon>metagenomes</taxon>
        <taxon>ecological metagenomes</taxon>
    </lineage>
</organism>
<evidence type="ECO:0000313" key="2">
    <source>
        <dbReference type="EMBL" id="KKL49335.1"/>
    </source>
</evidence>
<reference evidence="2" key="1">
    <citation type="journal article" date="2015" name="Nature">
        <title>Complex archaea that bridge the gap between prokaryotes and eukaryotes.</title>
        <authorList>
            <person name="Spang A."/>
            <person name="Saw J.H."/>
            <person name="Jorgensen S.L."/>
            <person name="Zaremba-Niedzwiedzka K."/>
            <person name="Martijn J."/>
            <person name="Lind A.E."/>
            <person name="van Eijk R."/>
            <person name="Schleper C."/>
            <person name="Guy L."/>
            <person name="Ettema T.J."/>
        </authorList>
    </citation>
    <scope>NUCLEOTIDE SEQUENCE</scope>
</reference>
<proteinExistence type="predicted"/>
<accession>A0A0F9EWJ6</accession>
<dbReference type="InterPro" id="IPR002372">
    <property type="entry name" value="PQQ_rpt_dom"/>
</dbReference>
<dbReference type="InterPro" id="IPR011047">
    <property type="entry name" value="Quinoprotein_ADH-like_sf"/>
</dbReference>
<dbReference type="PANTHER" id="PTHR34512">
    <property type="entry name" value="CELL SURFACE PROTEIN"/>
    <property type="match status" value="1"/>
</dbReference>
<dbReference type="SUPFAM" id="SSF50998">
    <property type="entry name" value="Quinoprotein alcohol dehydrogenase-like"/>
    <property type="match status" value="1"/>
</dbReference>
<protein>
    <recommendedName>
        <fullName evidence="1">Pyrrolo-quinoline quinone repeat domain-containing protein</fullName>
    </recommendedName>
</protein>
<gene>
    <name evidence="2" type="ORF">LCGC14_2316520</name>
</gene>
<dbReference type="EMBL" id="LAZR01032991">
    <property type="protein sequence ID" value="KKL49335.1"/>
    <property type="molecule type" value="Genomic_DNA"/>
</dbReference>
<sequence>SSLTGINKDWTEGLDKLWEVNYLCQGKATASWSAPVISGNRLVIPGRDEKNDLVFCINTENGELIWQGSYEAETGTAHGPGSRATPFIDSNFVYTFGRSGDLVCWQLSDGRLVWRKNVNDFGGEEPSHGHSSSPLVYEDKVIVQGGGNALFVAFNKFNGELIWKSDSGLAGFAAPTLFQEKGNTYLLFYHGKGLSCIDPENGQELWLAPWEFEMNATTPAVQDNIVFTTSFTMPDKNITVKVYSYLWNGLQWIYQTDKQVGIGLDTGAPLEGVVQVQSVNTFVDR</sequence>
<feature type="non-terminal residue" evidence="2">
    <location>
        <position position="1"/>
    </location>
</feature>